<dbReference type="AlphaFoldDB" id="A0A4R5G316"/>
<comment type="caution">
    <text evidence="3">The sequence shown here is derived from an EMBL/GenBank/DDBJ whole genome shotgun (WGS) entry which is preliminary data.</text>
</comment>
<reference evidence="3 4" key="1">
    <citation type="submission" date="2019-03" db="EMBL/GenBank/DDBJ databases">
        <authorList>
            <person name="Fan P."/>
        </authorList>
    </citation>
    <scope>NUCLEOTIDE SEQUENCE [LARGE SCALE GENOMIC DNA]</scope>
    <source>
        <strain evidence="3 4">KCJ4950</strain>
    </source>
</reference>
<dbReference type="Proteomes" id="UP000295231">
    <property type="component" value="Unassembled WGS sequence"/>
</dbReference>
<dbReference type="PROSITE" id="PS51756">
    <property type="entry name" value="LXG"/>
    <property type="match status" value="1"/>
</dbReference>
<accession>A0A4R5G316</accession>
<evidence type="ECO:0000313" key="4">
    <source>
        <dbReference type="Proteomes" id="UP000295231"/>
    </source>
</evidence>
<name>A0A4R5G316_9STRE</name>
<dbReference type="EMBL" id="SJWY01000283">
    <property type="protein sequence ID" value="TDE69900.1"/>
    <property type="molecule type" value="Genomic_DNA"/>
</dbReference>
<feature type="domain" description="LXG" evidence="2">
    <location>
        <begin position="1"/>
        <end position="210"/>
    </location>
</feature>
<gene>
    <name evidence="3" type="ORF">E0E04_08545</name>
</gene>
<dbReference type="InterPro" id="IPR006829">
    <property type="entry name" value="LXG_dom"/>
</dbReference>
<keyword evidence="4" id="KW-1185">Reference proteome</keyword>
<evidence type="ECO:0000256" key="1">
    <source>
        <dbReference type="ARBA" id="ARBA00034117"/>
    </source>
</evidence>
<comment type="similarity">
    <text evidence="1">In the N-terminal section; belongs to the LXG family.</text>
</comment>
<organism evidence="3 4">
    <name type="scientific">Streptococcus vicugnae</name>
    <dbReference type="NCBI Taxonomy" id="2740579"/>
    <lineage>
        <taxon>Bacteria</taxon>
        <taxon>Bacillati</taxon>
        <taxon>Bacillota</taxon>
        <taxon>Bacilli</taxon>
        <taxon>Lactobacillales</taxon>
        <taxon>Streptococcaceae</taxon>
        <taxon>Streptococcus</taxon>
    </lineage>
</organism>
<proteinExistence type="inferred from homology"/>
<feature type="non-terminal residue" evidence="3">
    <location>
        <position position="1"/>
    </location>
</feature>
<protein>
    <recommendedName>
        <fullName evidence="2">LXG domain-containing protein</fullName>
    </recommendedName>
</protein>
<sequence>STSSISSSRISAYNGAISSLNSFIGASNLQGNAYSSAKSYASTVLIPLIQGAILLSEAVSNAVTTFPNRYTSEVAGESLDSEVLEAQIATYQAAYDRSSAWLTSEMSKKVLNESSILRAQQSMARNLGKVTELQEKLDKLMAFNASSPSLFDEISGLYSAVSQGLSQVNNSFSSYNGTFSLPSQEELAWTTTITTAWEEREKVIEALQKGGQFSDEDAQLISDYLGAGVEADKTIYLYDNFYGYAKYKLSQSYEHHNDEDHQLTLKMTTKESKIKSDFGDFSEDGYSGTSEFPVLGTALGVIYNVDVDRESVTDASIGLKSGDTQTKAGVKYVNGILTAYNSTKTKIKPSVAEDYTLTGTYEQGKYLRTTDTGTEVANFDWSNVSSSISEVVGTVTNTTASIAEFVWEHPGEVITGAAVTAGAIVLAIYASPFIAVGWLASTATAALMIVNDSDKGDNDGTN</sequence>
<evidence type="ECO:0000259" key="2">
    <source>
        <dbReference type="PROSITE" id="PS51756"/>
    </source>
</evidence>
<dbReference type="RefSeq" id="WP_249927657.1">
    <property type="nucleotide sequence ID" value="NZ_SJWY01000283.1"/>
</dbReference>
<evidence type="ECO:0000313" key="3">
    <source>
        <dbReference type="EMBL" id="TDE69900.1"/>
    </source>
</evidence>